<dbReference type="InParanoid" id="A0A1J7I8Y3"/>
<evidence type="ECO:0000313" key="2">
    <source>
        <dbReference type="EMBL" id="OIW23942.1"/>
    </source>
</evidence>
<gene>
    <name evidence="2" type="ORF">CONLIGDRAFT_686158</name>
</gene>
<dbReference type="AlphaFoldDB" id="A0A1J7I8Y3"/>
<protein>
    <submittedName>
        <fullName evidence="2">Uncharacterized protein</fullName>
    </submittedName>
</protein>
<evidence type="ECO:0000313" key="3">
    <source>
        <dbReference type="Proteomes" id="UP000182658"/>
    </source>
</evidence>
<keyword evidence="1" id="KW-1133">Transmembrane helix</keyword>
<sequence length="192" mass="20229">MNAVNSFSLLVVACQALRFEDTGTGHTPNAPDSTTKSNFTFLMVAGGLSILGGLIIGLLLYVLALTVLAISYLAGAFIFVSKHTTLVVVGLAIIALHAAVILGPVSWVWFSPEVKHAFIAMLVVTVLVLASHVGFFTFLSKYAGHVWVLLAINGVHSAIILGPVRRTAAAVGATGRARTGLTAARQSRKKDY</sequence>
<accession>A0A1J7I8Y3</accession>
<keyword evidence="3" id="KW-1185">Reference proteome</keyword>
<proteinExistence type="predicted"/>
<evidence type="ECO:0000256" key="1">
    <source>
        <dbReference type="SAM" id="Phobius"/>
    </source>
</evidence>
<reference evidence="2 3" key="1">
    <citation type="submission" date="2016-10" db="EMBL/GenBank/DDBJ databases">
        <title>Draft genome sequence of Coniochaeta ligniaria NRRL30616, a lignocellulolytic fungus for bioabatement of inhibitors in plant biomass hydrolysates.</title>
        <authorList>
            <consortium name="DOE Joint Genome Institute"/>
            <person name="Jimenez D.J."/>
            <person name="Hector R.E."/>
            <person name="Riley R."/>
            <person name="Sun H."/>
            <person name="Grigoriev I.V."/>
            <person name="Van Elsas J.D."/>
            <person name="Nichols N.N."/>
        </authorList>
    </citation>
    <scope>NUCLEOTIDE SEQUENCE [LARGE SCALE GENOMIC DNA]</scope>
    <source>
        <strain evidence="2 3">NRRL 30616</strain>
    </source>
</reference>
<feature type="transmembrane region" description="Helical" evidence="1">
    <location>
        <begin position="42"/>
        <end position="74"/>
    </location>
</feature>
<feature type="transmembrane region" description="Helical" evidence="1">
    <location>
        <begin position="116"/>
        <end position="139"/>
    </location>
</feature>
<feature type="transmembrane region" description="Helical" evidence="1">
    <location>
        <begin position="86"/>
        <end position="110"/>
    </location>
</feature>
<organism evidence="2 3">
    <name type="scientific">Coniochaeta ligniaria NRRL 30616</name>
    <dbReference type="NCBI Taxonomy" id="1408157"/>
    <lineage>
        <taxon>Eukaryota</taxon>
        <taxon>Fungi</taxon>
        <taxon>Dikarya</taxon>
        <taxon>Ascomycota</taxon>
        <taxon>Pezizomycotina</taxon>
        <taxon>Sordariomycetes</taxon>
        <taxon>Sordariomycetidae</taxon>
        <taxon>Coniochaetales</taxon>
        <taxon>Coniochaetaceae</taxon>
        <taxon>Coniochaeta</taxon>
    </lineage>
</organism>
<keyword evidence="1" id="KW-0472">Membrane</keyword>
<dbReference type="Proteomes" id="UP000182658">
    <property type="component" value="Unassembled WGS sequence"/>
</dbReference>
<feature type="transmembrane region" description="Helical" evidence="1">
    <location>
        <begin position="146"/>
        <end position="164"/>
    </location>
</feature>
<keyword evidence="1" id="KW-0812">Transmembrane</keyword>
<dbReference type="EMBL" id="KV875105">
    <property type="protein sequence ID" value="OIW23942.1"/>
    <property type="molecule type" value="Genomic_DNA"/>
</dbReference>
<name>A0A1J7I8Y3_9PEZI</name>